<protein>
    <submittedName>
        <fullName evidence="1">Uncharacterized protein</fullName>
    </submittedName>
</protein>
<reference evidence="1 2" key="1">
    <citation type="submission" date="2019-07" db="EMBL/GenBank/DDBJ databases">
        <title>Full genome sequence of Devosia sp. Gsoil 520.</title>
        <authorList>
            <person name="Im W.-T."/>
        </authorList>
    </citation>
    <scope>NUCLEOTIDE SEQUENCE [LARGE SCALE GENOMIC DNA]</scope>
    <source>
        <strain evidence="1 2">Gsoil 520</strain>
    </source>
</reference>
<name>A0A5B8LQH6_9HYPH</name>
<dbReference type="RefSeq" id="WP_146289285.1">
    <property type="nucleotide sequence ID" value="NZ_CP042304.1"/>
</dbReference>
<dbReference type="EMBL" id="CP042304">
    <property type="protein sequence ID" value="QDZ10498.1"/>
    <property type="molecule type" value="Genomic_DNA"/>
</dbReference>
<gene>
    <name evidence="1" type="ORF">FPZ08_06895</name>
</gene>
<dbReference type="KEGG" id="dea:FPZ08_06895"/>
<proteinExistence type="predicted"/>
<keyword evidence="2" id="KW-1185">Reference proteome</keyword>
<evidence type="ECO:0000313" key="2">
    <source>
        <dbReference type="Proteomes" id="UP000315364"/>
    </source>
</evidence>
<evidence type="ECO:0000313" key="1">
    <source>
        <dbReference type="EMBL" id="QDZ10498.1"/>
    </source>
</evidence>
<dbReference type="OrthoDB" id="7951178at2"/>
<sequence length="129" mass="14446">MNGQWTELPSEFRSMVEDIPTCRAYGGLQLCAVQDLFTGEPAPDYWVVALANSGETLLVLLCGEARAIEIATHFAALKDWMRVADWDGRDLMPEQIEMVARYPGEVTPPLTGGYDDYEEWESDIPYGPN</sequence>
<dbReference type="AlphaFoldDB" id="A0A5B8LQH6"/>
<dbReference type="Proteomes" id="UP000315364">
    <property type="component" value="Chromosome"/>
</dbReference>
<accession>A0A5B8LQH6</accession>
<organism evidence="1 2">
    <name type="scientific">Devosia ginsengisoli</name>
    <dbReference type="NCBI Taxonomy" id="400770"/>
    <lineage>
        <taxon>Bacteria</taxon>
        <taxon>Pseudomonadati</taxon>
        <taxon>Pseudomonadota</taxon>
        <taxon>Alphaproteobacteria</taxon>
        <taxon>Hyphomicrobiales</taxon>
        <taxon>Devosiaceae</taxon>
        <taxon>Devosia</taxon>
    </lineage>
</organism>